<dbReference type="Proteomes" id="UP000193642">
    <property type="component" value="Unassembled WGS sequence"/>
</dbReference>
<proteinExistence type="predicted"/>
<evidence type="ECO:0000259" key="1">
    <source>
        <dbReference type="PROSITE" id="PS00028"/>
    </source>
</evidence>
<dbReference type="PROSITE" id="PS00028">
    <property type="entry name" value="ZINC_FINGER_C2H2_1"/>
    <property type="match status" value="1"/>
</dbReference>
<keyword evidence="3" id="KW-1185">Reference proteome</keyword>
<name>A0A1Y2BYR1_9FUNG</name>
<protein>
    <recommendedName>
        <fullName evidence="1">C2H2-type domain-containing protein</fullName>
    </recommendedName>
</protein>
<dbReference type="EMBL" id="MCGO01000037">
    <property type="protein sequence ID" value="ORY39913.1"/>
    <property type="molecule type" value="Genomic_DNA"/>
</dbReference>
<dbReference type="InterPro" id="IPR013087">
    <property type="entry name" value="Znf_C2H2_type"/>
</dbReference>
<feature type="domain" description="C2H2-type" evidence="1">
    <location>
        <begin position="206"/>
        <end position="227"/>
    </location>
</feature>
<evidence type="ECO:0000313" key="2">
    <source>
        <dbReference type="EMBL" id="ORY39913.1"/>
    </source>
</evidence>
<dbReference type="AlphaFoldDB" id="A0A1Y2BYR1"/>
<evidence type="ECO:0000313" key="3">
    <source>
        <dbReference type="Proteomes" id="UP000193642"/>
    </source>
</evidence>
<gene>
    <name evidence="2" type="ORF">BCR33DRAFT_378222</name>
</gene>
<reference evidence="2 3" key="1">
    <citation type="submission" date="2016-07" db="EMBL/GenBank/DDBJ databases">
        <title>Pervasive Adenine N6-methylation of Active Genes in Fungi.</title>
        <authorList>
            <consortium name="DOE Joint Genome Institute"/>
            <person name="Mondo S.J."/>
            <person name="Dannebaum R.O."/>
            <person name="Kuo R.C."/>
            <person name="Labutti K."/>
            <person name="Haridas S."/>
            <person name="Kuo A."/>
            <person name="Salamov A."/>
            <person name="Ahrendt S.R."/>
            <person name="Lipzen A."/>
            <person name="Sullivan W."/>
            <person name="Andreopoulos W.B."/>
            <person name="Clum A."/>
            <person name="Lindquist E."/>
            <person name="Daum C."/>
            <person name="Ramamoorthy G.K."/>
            <person name="Gryganskyi A."/>
            <person name="Culley D."/>
            <person name="Magnuson J.K."/>
            <person name="James T.Y."/>
            <person name="O'Malley M.A."/>
            <person name="Stajich J.E."/>
            <person name="Spatafora J.W."/>
            <person name="Visel A."/>
            <person name="Grigoriev I.V."/>
        </authorList>
    </citation>
    <scope>NUCLEOTIDE SEQUENCE [LARGE SCALE GENOMIC DNA]</scope>
    <source>
        <strain evidence="2 3">JEL800</strain>
    </source>
</reference>
<organism evidence="2 3">
    <name type="scientific">Rhizoclosmatium globosum</name>
    <dbReference type="NCBI Taxonomy" id="329046"/>
    <lineage>
        <taxon>Eukaryota</taxon>
        <taxon>Fungi</taxon>
        <taxon>Fungi incertae sedis</taxon>
        <taxon>Chytridiomycota</taxon>
        <taxon>Chytridiomycota incertae sedis</taxon>
        <taxon>Chytridiomycetes</taxon>
        <taxon>Chytridiales</taxon>
        <taxon>Chytriomycetaceae</taxon>
        <taxon>Rhizoclosmatium</taxon>
    </lineage>
</organism>
<accession>A0A1Y2BYR1</accession>
<comment type="caution">
    <text evidence="2">The sequence shown here is derived from an EMBL/GenBank/DDBJ whole genome shotgun (WGS) entry which is preliminary data.</text>
</comment>
<sequence>MTSLHHKSFRQCEKKFARLSKLSKHFKHSSNTVSPSYFHSDPGNSCSIYYWDKSHTQMNLCDVGQRLTRSKLKELKGLDSEAAKQSTSSTSNLFNSTAPAPVNSNSFKLPAATKRGKLQSTALHSSNASNASVVWLRQQLKAKLYIWACPFKTPANNKPHACRWINSQGVPCPVTHGLVNDIKQHYYLVHIRILLKDYYPDVIQTCPVCSESFQSVDAVQRHWLNEHVDKALGGFDWDGKPLEANIQAFPQSFDECISVLNVLIERKVTLKSDFGSRELISKLGNGTDSGFKIAVDNIQLEPKSVLIPHAKHGHDTEFWARAAARLREERKLVDEWEGWVEDDGLIREGKYWGKRGRQLMSTPKSLKSVIGGVEEKTNPQAVCVRAIVVSHRYPLFKNWSYRPLSASEIKLRDLGSMAMALNASSNSEEERSPAETIFCAKDLTKRLIEGNQALVIDEELVEEGEVVWKVLRRHMGKTVNAFSG</sequence>